<keyword evidence="3" id="KW-1185">Reference proteome</keyword>
<protein>
    <submittedName>
        <fullName evidence="2">Uncharacterized protein</fullName>
    </submittedName>
</protein>
<gene>
    <name evidence="2" type="ORF">BO86DRAFT_75700</name>
</gene>
<evidence type="ECO:0000313" key="3">
    <source>
        <dbReference type="Proteomes" id="UP000249497"/>
    </source>
</evidence>
<feature type="region of interest" description="Disordered" evidence="1">
    <location>
        <begin position="29"/>
        <end position="65"/>
    </location>
</feature>
<name>A0A8T8XFP5_ASPJA</name>
<dbReference type="GeneID" id="37181335"/>
<dbReference type="AlphaFoldDB" id="A0A8T8XFP5"/>
<proteinExistence type="predicted"/>
<dbReference type="Proteomes" id="UP000249497">
    <property type="component" value="Unassembled WGS sequence"/>
</dbReference>
<dbReference type="RefSeq" id="XP_025532889.1">
    <property type="nucleotide sequence ID" value="XM_025677642.1"/>
</dbReference>
<evidence type="ECO:0000256" key="1">
    <source>
        <dbReference type="SAM" id="MobiDB-lite"/>
    </source>
</evidence>
<accession>A0A8T8XFP5</accession>
<sequence>MQFPRLVPVHSQSLCIPYCTVQSSIPPHPIPPRTHPRTSEHTFPVPSRHVRAGAGAGEGRRDPRRASVVTGLRAAPAPLQHQHPAPSTARIIHPSISQRSQQSQQSQQFQWGLGNGERGPGNTRLSLLRGIRVSGRDGCARRVKGGESSPYSNDVMVARMPCCVAGVESLDGFDPGLYQYIQHLLTVKNQARSVEG</sequence>
<reference evidence="2 3" key="1">
    <citation type="submission" date="2018-02" db="EMBL/GenBank/DDBJ databases">
        <title>The genomes of Aspergillus section Nigri reveals drivers in fungal speciation.</title>
        <authorList>
            <consortium name="DOE Joint Genome Institute"/>
            <person name="Vesth T.C."/>
            <person name="Nybo J."/>
            <person name="Theobald S."/>
            <person name="Brandl J."/>
            <person name="Frisvad J.C."/>
            <person name="Nielsen K.F."/>
            <person name="Lyhne E.K."/>
            <person name="Kogle M.E."/>
            <person name="Kuo A."/>
            <person name="Riley R."/>
            <person name="Clum A."/>
            <person name="Nolan M."/>
            <person name="Lipzen A."/>
            <person name="Salamov A."/>
            <person name="Henrissat B."/>
            <person name="Wiebenga A."/>
            <person name="De vries R.P."/>
            <person name="Grigoriev I.V."/>
            <person name="Mortensen U.H."/>
            <person name="Andersen M.R."/>
            <person name="Baker S.E."/>
        </authorList>
    </citation>
    <scope>NUCLEOTIDE SEQUENCE [LARGE SCALE GENOMIC DNA]</scope>
    <source>
        <strain evidence="2 3">CBS 114.51</strain>
    </source>
</reference>
<organism evidence="2 3">
    <name type="scientific">Aspergillus japonicus CBS 114.51</name>
    <dbReference type="NCBI Taxonomy" id="1448312"/>
    <lineage>
        <taxon>Eukaryota</taxon>
        <taxon>Fungi</taxon>
        <taxon>Dikarya</taxon>
        <taxon>Ascomycota</taxon>
        <taxon>Pezizomycotina</taxon>
        <taxon>Eurotiomycetes</taxon>
        <taxon>Eurotiomycetidae</taxon>
        <taxon>Eurotiales</taxon>
        <taxon>Aspergillaceae</taxon>
        <taxon>Aspergillus</taxon>
        <taxon>Aspergillus subgen. Circumdati</taxon>
    </lineage>
</organism>
<dbReference type="EMBL" id="KZ824771">
    <property type="protein sequence ID" value="RAH86995.1"/>
    <property type="molecule type" value="Genomic_DNA"/>
</dbReference>
<evidence type="ECO:0000313" key="2">
    <source>
        <dbReference type="EMBL" id="RAH86995.1"/>
    </source>
</evidence>